<evidence type="ECO:0000313" key="6">
    <source>
        <dbReference type="Proteomes" id="UP000694621"/>
    </source>
</evidence>
<dbReference type="Pfam" id="PF02729">
    <property type="entry name" value="OTCace_N"/>
    <property type="match status" value="1"/>
</dbReference>
<evidence type="ECO:0000256" key="1">
    <source>
        <dbReference type="ARBA" id="ARBA00007805"/>
    </source>
</evidence>
<dbReference type="AlphaFoldDB" id="A0A8B9GTB6"/>
<proteinExistence type="inferred from homology"/>
<keyword evidence="3" id="KW-0808">Transferase</keyword>
<protein>
    <recommendedName>
        <fullName evidence="2">ornithine carbamoyltransferase</fullName>
        <ecNumber evidence="2">2.1.3.3</ecNumber>
    </recommendedName>
</protein>
<evidence type="ECO:0000256" key="2">
    <source>
        <dbReference type="ARBA" id="ARBA00013007"/>
    </source>
</evidence>
<reference evidence="5" key="1">
    <citation type="submission" date="2025-08" db="UniProtKB">
        <authorList>
            <consortium name="Ensembl"/>
        </authorList>
    </citation>
    <scope>IDENTIFICATION</scope>
</reference>
<dbReference type="PANTHER" id="PTHR45753">
    <property type="entry name" value="ORNITHINE CARBAMOYLTRANSFERASE, MITOCHONDRIAL"/>
    <property type="match status" value="1"/>
</dbReference>
<dbReference type="PANTHER" id="PTHR45753:SF3">
    <property type="entry name" value="ORNITHINE TRANSCARBAMYLASE, MITOCHONDRIAL"/>
    <property type="match status" value="1"/>
</dbReference>
<dbReference type="PROSITE" id="PS00097">
    <property type="entry name" value="CARBAMOYLTRANSFERASE"/>
    <property type="match status" value="1"/>
</dbReference>
<evidence type="ECO:0000259" key="4">
    <source>
        <dbReference type="Pfam" id="PF02729"/>
    </source>
</evidence>
<organism evidence="5 6">
    <name type="scientific">Astyanax mexicanus</name>
    <name type="common">Blind cave fish</name>
    <name type="synonym">Astyanax fasciatus mexicanus</name>
    <dbReference type="NCBI Taxonomy" id="7994"/>
    <lineage>
        <taxon>Eukaryota</taxon>
        <taxon>Metazoa</taxon>
        <taxon>Chordata</taxon>
        <taxon>Craniata</taxon>
        <taxon>Vertebrata</taxon>
        <taxon>Euteleostomi</taxon>
        <taxon>Actinopterygii</taxon>
        <taxon>Neopterygii</taxon>
        <taxon>Teleostei</taxon>
        <taxon>Ostariophysi</taxon>
        <taxon>Characiformes</taxon>
        <taxon>Characoidei</taxon>
        <taxon>Acestrorhamphidae</taxon>
        <taxon>Acestrorhamphinae</taxon>
        <taxon>Astyanax</taxon>
    </lineage>
</organism>
<dbReference type="Gene3D" id="3.40.50.1370">
    <property type="entry name" value="Aspartate/ornithine carbamoyltransferase"/>
    <property type="match status" value="1"/>
</dbReference>
<evidence type="ECO:0000313" key="5">
    <source>
        <dbReference type="Ensembl" id="ENSAMXP00005000096.1"/>
    </source>
</evidence>
<dbReference type="Ensembl" id="ENSAMXT00005000101.1">
    <property type="protein sequence ID" value="ENSAMXP00005000096.1"/>
    <property type="gene ID" value="ENSAMXG00005000046.1"/>
</dbReference>
<dbReference type="InterPro" id="IPR006130">
    <property type="entry name" value="Asp/Orn_carbamoylTrfase"/>
</dbReference>
<dbReference type="GO" id="GO:0042450">
    <property type="term" value="P:L-arginine biosynthetic process via ornithine"/>
    <property type="evidence" value="ECO:0007669"/>
    <property type="project" value="TreeGrafter"/>
</dbReference>
<sequence length="129" mass="14917">NMFNIRTAFLHMVNGVRYWCNWCFCYCRLGKACLESVNLKNRSFLTLKDFNPDEIKHILRVSADLKHRIKLQGQYLPLLQGKSIAMIFEKRSTRTRMSTETGVCVCVCVCVSVCVCVCVKRIEVSQYGH</sequence>
<dbReference type="Proteomes" id="UP000694621">
    <property type="component" value="Unplaced"/>
</dbReference>
<dbReference type="InterPro" id="IPR036901">
    <property type="entry name" value="Asp/Orn_carbamoylTrfase_sf"/>
</dbReference>
<dbReference type="GO" id="GO:0005739">
    <property type="term" value="C:mitochondrion"/>
    <property type="evidence" value="ECO:0007669"/>
    <property type="project" value="TreeGrafter"/>
</dbReference>
<dbReference type="GO" id="GO:0019240">
    <property type="term" value="P:citrulline biosynthetic process"/>
    <property type="evidence" value="ECO:0007669"/>
    <property type="project" value="TreeGrafter"/>
</dbReference>
<comment type="similarity">
    <text evidence="1">Belongs to the aspartate/ornithine carbamoyltransferase superfamily. OTCase family.</text>
</comment>
<dbReference type="EC" id="2.1.3.3" evidence="2"/>
<dbReference type="SUPFAM" id="SSF53671">
    <property type="entry name" value="Aspartate/ornithine carbamoyltransferase"/>
    <property type="match status" value="1"/>
</dbReference>
<dbReference type="GO" id="GO:0016597">
    <property type="term" value="F:amino acid binding"/>
    <property type="evidence" value="ECO:0007669"/>
    <property type="project" value="InterPro"/>
</dbReference>
<dbReference type="InterPro" id="IPR006132">
    <property type="entry name" value="Asp/Orn_carbamoyltranf_P-bd"/>
</dbReference>
<evidence type="ECO:0000256" key="3">
    <source>
        <dbReference type="ARBA" id="ARBA00022679"/>
    </source>
</evidence>
<feature type="domain" description="Aspartate/ornithine carbamoyltransferase carbamoyl-P binding" evidence="4">
    <location>
        <begin position="42"/>
        <end position="103"/>
    </location>
</feature>
<name>A0A8B9GTB6_ASTMX</name>
<accession>A0A8B9GTB6</accession>
<dbReference type="GO" id="GO:0004585">
    <property type="term" value="F:ornithine carbamoyltransferase activity"/>
    <property type="evidence" value="ECO:0007669"/>
    <property type="project" value="UniProtKB-EC"/>
</dbReference>